<reference evidence="1 2" key="1">
    <citation type="submission" date="2019-02" db="EMBL/GenBank/DDBJ databases">
        <title>Deep-cultivation of Planctomycetes and their phenomic and genomic characterization uncovers novel biology.</title>
        <authorList>
            <person name="Wiegand S."/>
            <person name="Jogler M."/>
            <person name="Boedeker C."/>
            <person name="Pinto D."/>
            <person name="Vollmers J."/>
            <person name="Rivas-Marin E."/>
            <person name="Kohn T."/>
            <person name="Peeters S.H."/>
            <person name="Heuer A."/>
            <person name="Rast P."/>
            <person name="Oberbeckmann S."/>
            <person name="Bunk B."/>
            <person name="Jeske O."/>
            <person name="Meyerdierks A."/>
            <person name="Storesund J.E."/>
            <person name="Kallscheuer N."/>
            <person name="Luecker S."/>
            <person name="Lage O.M."/>
            <person name="Pohl T."/>
            <person name="Merkel B.J."/>
            <person name="Hornburger P."/>
            <person name="Mueller R.-W."/>
            <person name="Bruemmer F."/>
            <person name="Labrenz M."/>
            <person name="Spormann A.M."/>
            <person name="Op den Camp H."/>
            <person name="Overmann J."/>
            <person name="Amann R."/>
            <person name="Jetten M.S.M."/>
            <person name="Mascher T."/>
            <person name="Medema M.H."/>
            <person name="Devos D.P."/>
            <person name="Kaster A.-K."/>
            <person name="Ovreas L."/>
            <person name="Rohde M."/>
            <person name="Galperin M.Y."/>
            <person name="Jogler C."/>
        </authorList>
    </citation>
    <scope>NUCLEOTIDE SEQUENCE [LARGE SCALE GENOMIC DNA]</scope>
    <source>
        <strain evidence="1 2">Mal48</strain>
    </source>
</reference>
<dbReference type="PANTHER" id="PTHR39337">
    <property type="entry name" value="BLR5642 PROTEIN"/>
    <property type="match status" value="1"/>
</dbReference>
<accession>A0A517QV09</accession>
<sequence>MPKKNPVIHTIGHSTRSFDELVELLRTYGVQRLVDVRTVPRSRHNPQFNRETLAKSLRNRRLNYRHLKGLGGLRYSRRDSMNTAWRNKSFRGYADYMQTPEFEAALEALIELAYEKPAAIMCAEAVPWRCHRSLIADALIIRGFDVWDIMSLTSARLHKLSPFAKVCGTTITYPGEEASGS</sequence>
<name>A0A517QV09_9PLAN</name>
<organism evidence="1 2">
    <name type="scientific">Thalassoglobus polymorphus</name>
    <dbReference type="NCBI Taxonomy" id="2527994"/>
    <lineage>
        <taxon>Bacteria</taxon>
        <taxon>Pseudomonadati</taxon>
        <taxon>Planctomycetota</taxon>
        <taxon>Planctomycetia</taxon>
        <taxon>Planctomycetales</taxon>
        <taxon>Planctomycetaceae</taxon>
        <taxon>Thalassoglobus</taxon>
    </lineage>
</organism>
<dbReference type="PANTHER" id="PTHR39337:SF1">
    <property type="entry name" value="BLR5642 PROTEIN"/>
    <property type="match status" value="1"/>
</dbReference>
<evidence type="ECO:0008006" key="3">
    <source>
        <dbReference type="Google" id="ProtNLM"/>
    </source>
</evidence>
<protein>
    <recommendedName>
        <fullName evidence="3">DUF488 domain-containing protein</fullName>
    </recommendedName>
</protein>
<dbReference type="InterPro" id="IPR007438">
    <property type="entry name" value="DUF488"/>
</dbReference>
<evidence type="ECO:0000313" key="1">
    <source>
        <dbReference type="EMBL" id="QDT35444.1"/>
    </source>
</evidence>
<dbReference type="OrthoDB" id="9789109at2"/>
<dbReference type="PIRSF" id="PIRSF024492">
    <property type="entry name" value="UCP024492"/>
    <property type="match status" value="1"/>
</dbReference>
<gene>
    <name evidence="1" type="ORF">Mal48_47210</name>
</gene>
<dbReference type="InterPro" id="IPR014519">
    <property type="entry name" value="UCP024492"/>
</dbReference>
<dbReference type="KEGG" id="tpol:Mal48_47210"/>
<evidence type="ECO:0000313" key="2">
    <source>
        <dbReference type="Proteomes" id="UP000315724"/>
    </source>
</evidence>
<dbReference type="RefSeq" id="WP_145205016.1">
    <property type="nucleotide sequence ID" value="NZ_CP036267.1"/>
</dbReference>
<dbReference type="Pfam" id="PF04343">
    <property type="entry name" value="DUF488"/>
    <property type="match status" value="1"/>
</dbReference>
<keyword evidence="2" id="KW-1185">Reference proteome</keyword>
<dbReference type="Proteomes" id="UP000315724">
    <property type="component" value="Chromosome"/>
</dbReference>
<proteinExistence type="predicted"/>
<dbReference type="AlphaFoldDB" id="A0A517QV09"/>
<dbReference type="EMBL" id="CP036267">
    <property type="protein sequence ID" value="QDT35444.1"/>
    <property type="molecule type" value="Genomic_DNA"/>
</dbReference>